<dbReference type="AlphaFoldDB" id="A0A6M5YWK1"/>
<dbReference type="SUPFAM" id="SSF55464">
    <property type="entry name" value="Origin of replication-binding domain, RBD-like"/>
    <property type="match status" value="1"/>
</dbReference>
<dbReference type="Proteomes" id="UP000503447">
    <property type="component" value="Chromosome"/>
</dbReference>
<protein>
    <recommendedName>
        <fullName evidence="1">TrwC relaxase domain-containing protein</fullName>
    </recommendedName>
</protein>
<keyword evidence="3" id="KW-1185">Reference proteome</keyword>
<organism evidence="2 3">
    <name type="scientific">Frigoriglobus tundricola</name>
    <dbReference type="NCBI Taxonomy" id="2774151"/>
    <lineage>
        <taxon>Bacteria</taxon>
        <taxon>Pseudomonadati</taxon>
        <taxon>Planctomycetota</taxon>
        <taxon>Planctomycetia</taxon>
        <taxon>Gemmatales</taxon>
        <taxon>Gemmataceae</taxon>
        <taxon>Frigoriglobus</taxon>
    </lineage>
</organism>
<feature type="domain" description="TrwC relaxase" evidence="1">
    <location>
        <begin position="11"/>
        <end position="62"/>
    </location>
</feature>
<name>A0A6M5YWK1_9BACT</name>
<proteinExistence type="predicted"/>
<evidence type="ECO:0000313" key="3">
    <source>
        <dbReference type="Proteomes" id="UP000503447"/>
    </source>
</evidence>
<dbReference type="InterPro" id="IPR014862">
    <property type="entry name" value="TrwC"/>
</dbReference>
<accession>A0A6M5YWK1</accession>
<dbReference type="RefSeq" id="WP_171473649.1">
    <property type="nucleotide sequence ID" value="NZ_CP053452.2"/>
</dbReference>
<gene>
    <name evidence="2" type="ORF">FTUN_6067</name>
</gene>
<sequence length="69" mass="7626">MIRISQQDSASGAKRYYATADYYSEGQELVGSWGGKGADRLGLSGTVDQFSFERLCDNLHRTHPAKDGR</sequence>
<dbReference type="KEGG" id="ftj:FTUN_6067"/>
<dbReference type="Pfam" id="PF08751">
    <property type="entry name" value="TrwC"/>
    <property type="match status" value="1"/>
</dbReference>
<dbReference type="EMBL" id="CP053452">
    <property type="protein sequence ID" value="QJW98477.1"/>
    <property type="molecule type" value="Genomic_DNA"/>
</dbReference>
<reference evidence="3" key="1">
    <citation type="submission" date="2020-05" db="EMBL/GenBank/DDBJ databases">
        <title>Frigoriglobus tundricola gen. nov., sp. nov., a psychrotolerant cellulolytic planctomycete of the family Gemmataceae with two divergent copies of 16S rRNA gene.</title>
        <authorList>
            <person name="Kulichevskaya I.S."/>
            <person name="Ivanova A.A."/>
            <person name="Naumoff D.G."/>
            <person name="Beletsky A.V."/>
            <person name="Rijpstra W.I.C."/>
            <person name="Sinninghe Damste J.S."/>
            <person name="Mardanov A.V."/>
            <person name="Ravin N.V."/>
            <person name="Dedysh S.N."/>
        </authorList>
    </citation>
    <scope>NUCLEOTIDE SEQUENCE [LARGE SCALE GENOMIC DNA]</scope>
    <source>
        <strain evidence="3">PL17</strain>
    </source>
</reference>
<evidence type="ECO:0000313" key="2">
    <source>
        <dbReference type="EMBL" id="QJW98477.1"/>
    </source>
</evidence>
<evidence type="ECO:0000259" key="1">
    <source>
        <dbReference type="Pfam" id="PF08751"/>
    </source>
</evidence>